<evidence type="ECO:0000256" key="4">
    <source>
        <dbReference type="ARBA" id="ARBA00023306"/>
    </source>
</evidence>
<protein>
    <recommendedName>
        <fullName evidence="5">Cell division protein FtsA</fullName>
    </recommendedName>
</protein>
<dbReference type="PANTHER" id="PTHR32432">
    <property type="entry name" value="CELL DIVISION PROTEIN FTSA-RELATED"/>
    <property type="match status" value="1"/>
</dbReference>
<comment type="function">
    <text evidence="5">Cell division protein that is involved in the assembly of the Z ring. May serve as a membrane anchor for the Z ring.</text>
</comment>
<comment type="similarity">
    <text evidence="5">Belongs to the FtsA/MreB family.</text>
</comment>
<evidence type="ECO:0000259" key="6">
    <source>
        <dbReference type="SMART" id="SM00842"/>
    </source>
</evidence>
<name>A0A9D1IQ97_9FIRM</name>
<dbReference type="AlphaFoldDB" id="A0A9D1IQ97"/>
<dbReference type="InterPro" id="IPR043129">
    <property type="entry name" value="ATPase_NBD"/>
</dbReference>
<evidence type="ECO:0000256" key="5">
    <source>
        <dbReference type="PIRNR" id="PIRNR003101"/>
    </source>
</evidence>
<evidence type="ECO:0000313" key="7">
    <source>
        <dbReference type="EMBL" id="HIU40771.1"/>
    </source>
</evidence>
<evidence type="ECO:0000256" key="3">
    <source>
        <dbReference type="ARBA" id="ARBA00023136"/>
    </source>
</evidence>
<dbReference type="Proteomes" id="UP000824074">
    <property type="component" value="Unassembled WGS sequence"/>
</dbReference>
<dbReference type="Gene3D" id="3.30.420.40">
    <property type="match status" value="2"/>
</dbReference>
<comment type="caution">
    <text evidence="7">The sequence shown here is derived from an EMBL/GenBank/DDBJ whole genome shotgun (WGS) entry which is preliminary data.</text>
</comment>
<keyword evidence="4 5" id="KW-0131">Cell cycle</keyword>
<keyword evidence="3" id="KW-0472">Membrane</keyword>
<accession>A0A9D1IQ97</accession>
<dbReference type="SMART" id="SM00842">
    <property type="entry name" value="FtsA"/>
    <property type="match status" value="1"/>
</dbReference>
<reference evidence="7" key="2">
    <citation type="journal article" date="2021" name="PeerJ">
        <title>Extensive microbial diversity within the chicken gut microbiome revealed by metagenomics and culture.</title>
        <authorList>
            <person name="Gilroy R."/>
            <person name="Ravi A."/>
            <person name="Getino M."/>
            <person name="Pursley I."/>
            <person name="Horton D.L."/>
            <person name="Alikhan N.F."/>
            <person name="Baker D."/>
            <person name="Gharbi K."/>
            <person name="Hall N."/>
            <person name="Watson M."/>
            <person name="Adriaenssens E.M."/>
            <person name="Foster-Nyarko E."/>
            <person name="Jarju S."/>
            <person name="Secka A."/>
            <person name="Antonio M."/>
            <person name="Oren A."/>
            <person name="Chaudhuri R.R."/>
            <person name="La Ragione R."/>
            <person name="Hildebrand F."/>
            <person name="Pallen M.J."/>
        </authorList>
    </citation>
    <scope>NUCLEOTIDE SEQUENCE</scope>
    <source>
        <strain evidence="7">CHK193-30670</strain>
    </source>
</reference>
<reference evidence="7" key="1">
    <citation type="submission" date="2020-10" db="EMBL/GenBank/DDBJ databases">
        <authorList>
            <person name="Gilroy R."/>
        </authorList>
    </citation>
    <scope>NUCLEOTIDE SEQUENCE</scope>
    <source>
        <strain evidence="7">CHK193-30670</strain>
    </source>
</reference>
<dbReference type="GO" id="GO:0009898">
    <property type="term" value="C:cytoplasmic side of plasma membrane"/>
    <property type="evidence" value="ECO:0007669"/>
    <property type="project" value="TreeGrafter"/>
</dbReference>
<dbReference type="InterPro" id="IPR050696">
    <property type="entry name" value="FtsA/MreB"/>
</dbReference>
<evidence type="ECO:0000256" key="2">
    <source>
        <dbReference type="ARBA" id="ARBA00022618"/>
    </source>
</evidence>
<dbReference type="EMBL" id="DVMT01000057">
    <property type="protein sequence ID" value="HIU40771.1"/>
    <property type="molecule type" value="Genomic_DNA"/>
</dbReference>
<dbReference type="GO" id="GO:0051301">
    <property type="term" value="P:cell division"/>
    <property type="evidence" value="ECO:0007669"/>
    <property type="project" value="UniProtKB-KW"/>
</dbReference>
<evidence type="ECO:0000313" key="8">
    <source>
        <dbReference type="Proteomes" id="UP000824074"/>
    </source>
</evidence>
<dbReference type="InterPro" id="IPR003494">
    <property type="entry name" value="SHS2_FtsA"/>
</dbReference>
<dbReference type="PANTHER" id="PTHR32432:SF4">
    <property type="entry name" value="CELL DIVISION PROTEIN FTSA"/>
    <property type="match status" value="1"/>
</dbReference>
<feature type="domain" description="SHS2" evidence="6">
    <location>
        <begin position="5"/>
        <end position="195"/>
    </location>
</feature>
<dbReference type="SUPFAM" id="SSF53067">
    <property type="entry name" value="Actin-like ATPase domain"/>
    <property type="match status" value="2"/>
</dbReference>
<proteinExistence type="inferred from homology"/>
<sequence length="416" mass="47002">MKKIYTCIDIASDTVRILVYEYFEKKYRTLAVSSVRSKGIKHGKIVDEDLLIQRLKLALDDIEKRIGIKVKKAIITIPAFDTECSLVHGNVPIVNDEKMVTEKDILRVQNSVMQGVMPNMELVNITPIDFTIYENGSEIETIHDPKNKICDRLAVRAMMVCVPKMLVASYAKVVEACGVEAIDLVLSSVADYEEVHDEDMDKNVSLIINIGKETTTLSVFNKGIITNASVLNIGSKIIDNDISYIYYTTKKSARKIKENFGVAHPRYANKTETYEAHDVNGKLVKINQYELSKIINKRLVEILNVAKNELKVLTNKQIRYIMVLGGITDMPGINFVLEDVFGDNAKTYLMNTLGIRKARFITISGAIKYFVKKIKLRGKEYSMFSSDDVDGLIHNKTKIGKNASVLGRIFNYFFDN</sequence>
<dbReference type="PIRSF" id="PIRSF003101">
    <property type="entry name" value="FtsA"/>
    <property type="match status" value="1"/>
</dbReference>
<comment type="subunit">
    <text evidence="5">Interacts with FtsZ.</text>
</comment>
<organism evidence="7 8">
    <name type="scientific">Candidatus Aphodocola excrementigallinarum</name>
    <dbReference type="NCBI Taxonomy" id="2840670"/>
    <lineage>
        <taxon>Bacteria</taxon>
        <taxon>Bacillati</taxon>
        <taxon>Bacillota</taxon>
        <taxon>Bacilli</taxon>
        <taxon>Candidatus Aphodocola</taxon>
    </lineage>
</organism>
<keyword evidence="2 5" id="KW-0132">Cell division</keyword>
<gene>
    <name evidence="7" type="ORF">IAB68_05685</name>
</gene>
<keyword evidence="1" id="KW-1003">Cell membrane</keyword>
<dbReference type="GO" id="GO:0032153">
    <property type="term" value="C:cell division site"/>
    <property type="evidence" value="ECO:0007669"/>
    <property type="project" value="TreeGrafter"/>
</dbReference>
<dbReference type="Pfam" id="PF14450">
    <property type="entry name" value="FtsA"/>
    <property type="match status" value="1"/>
</dbReference>
<dbReference type="InterPro" id="IPR020823">
    <property type="entry name" value="Cell_div_FtsA"/>
</dbReference>
<evidence type="ECO:0000256" key="1">
    <source>
        <dbReference type="ARBA" id="ARBA00022475"/>
    </source>
</evidence>